<evidence type="ECO:0000313" key="2">
    <source>
        <dbReference type="EMBL" id="KAF0903971.1"/>
    </source>
</evidence>
<evidence type="ECO:0000256" key="1">
    <source>
        <dbReference type="SAM" id="MobiDB-lite"/>
    </source>
</evidence>
<accession>A0A6G1CV56</accession>
<dbReference type="Proteomes" id="UP000479710">
    <property type="component" value="Unassembled WGS sequence"/>
</dbReference>
<evidence type="ECO:0000313" key="3">
    <source>
        <dbReference type="Proteomes" id="UP000479710"/>
    </source>
</evidence>
<sequence>MLACFFRSARGPSPAEEAYVDGVEKSRRTTIKRQRRPIMEARQQPWNPFAGACKPPARITFADRCGPGSLEAFLESVVAARGGGGGGSTSHDVPGNRWAEIAEAKARRQRYLRDYCPFQSGEEEEISAHTAPDDDEQQQEEISAPTAAPEKTTEEAEVIDHAVVKQPAANCPGPEGGDDDATGVRDKQARPVRGTAGYYVMRQEFLKSYQLARKRRTFREKAPLLPVFRRLLPRRKKAQIL</sequence>
<feature type="compositionally biased region" description="Basic and acidic residues" evidence="1">
    <location>
        <begin position="151"/>
        <end position="163"/>
    </location>
</feature>
<comment type="caution">
    <text evidence="2">The sequence shown here is derived from an EMBL/GenBank/DDBJ whole genome shotgun (WGS) entry which is preliminary data.</text>
</comment>
<dbReference type="OrthoDB" id="10545381at2759"/>
<keyword evidence="3" id="KW-1185">Reference proteome</keyword>
<protein>
    <submittedName>
        <fullName evidence="2">Uncharacterized protein</fullName>
    </submittedName>
</protein>
<gene>
    <name evidence="2" type="ORF">E2562_030103</name>
</gene>
<organism evidence="2 3">
    <name type="scientific">Oryza meyeriana var. granulata</name>
    <dbReference type="NCBI Taxonomy" id="110450"/>
    <lineage>
        <taxon>Eukaryota</taxon>
        <taxon>Viridiplantae</taxon>
        <taxon>Streptophyta</taxon>
        <taxon>Embryophyta</taxon>
        <taxon>Tracheophyta</taxon>
        <taxon>Spermatophyta</taxon>
        <taxon>Magnoliopsida</taxon>
        <taxon>Liliopsida</taxon>
        <taxon>Poales</taxon>
        <taxon>Poaceae</taxon>
        <taxon>BOP clade</taxon>
        <taxon>Oryzoideae</taxon>
        <taxon>Oryzeae</taxon>
        <taxon>Oryzinae</taxon>
        <taxon>Oryza</taxon>
        <taxon>Oryza meyeriana</taxon>
    </lineage>
</organism>
<dbReference type="AlphaFoldDB" id="A0A6G1CV56"/>
<name>A0A6G1CV56_9ORYZ</name>
<feature type="region of interest" description="Disordered" evidence="1">
    <location>
        <begin position="121"/>
        <end position="189"/>
    </location>
</feature>
<reference evidence="2 3" key="1">
    <citation type="submission" date="2019-11" db="EMBL/GenBank/DDBJ databases">
        <title>Whole genome sequence of Oryza granulata.</title>
        <authorList>
            <person name="Li W."/>
        </authorList>
    </citation>
    <scope>NUCLEOTIDE SEQUENCE [LARGE SCALE GENOMIC DNA]</scope>
    <source>
        <strain evidence="3">cv. Menghai</strain>
        <tissue evidence="2">Leaf</tissue>
    </source>
</reference>
<dbReference type="EMBL" id="SPHZ02000008">
    <property type="protein sequence ID" value="KAF0903971.1"/>
    <property type="molecule type" value="Genomic_DNA"/>
</dbReference>
<proteinExistence type="predicted"/>